<dbReference type="AlphaFoldDB" id="A0A1X7HQ20"/>
<feature type="domain" description="Fatty acid desaturase" evidence="2">
    <location>
        <begin position="55"/>
        <end position="299"/>
    </location>
</feature>
<feature type="transmembrane region" description="Helical" evidence="1">
    <location>
        <begin position="156"/>
        <end position="174"/>
    </location>
</feature>
<dbReference type="RefSeq" id="WP_208915513.1">
    <property type="nucleotide sequence ID" value="NZ_LT840184.1"/>
</dbReference>
<evidence type="ECO:0000259" key="2">
    <source>
        <dbReference type="Pfam" id="PF00487"/>
    </source>
</evidence>
<dbReference type="GO" id="GO:0016020">
    <property type="term" value="C:membrane"/>
    <property type="evidence" value="ECO:0007669"/>
    <property type="project" value="TreeGrafter"/>
</dbReference>
<accession>A0A1X7HQ20</accession>
<evidence type="ECO:0000313" key="4">
    <source>
        <dbReference type="Proteomes" id="UP000192940"/>
    </source>
</evidence>
<feature type="transmembrane region" description="Helical" evidence="1">
    <location>
        <begin position="211"/>
        <end position="230"/>
    </location>
</feature>
<name>A0A1X7HQ20_9BACL</name>
<dbReference type="PANTHER" id="PTHR19353">
    <property type="entry name" value="FATTY ACID DESATURASE 2"/>
    <property type="match status" value="1"/>
</dbReference>
<keyword evidence="4" id="KW-1185">Reference proteome</keyword>
<dbReference type="Pfam" id="PF00487">
    <property type="entry name" value="FA_desaturase"/>
    <property type="match status" value="1"/>
</dbReference>
<sequence length="361" mass="41810">MAQPNNTNNLSSLKKNVAPYEKIETKSSVRQMFNTLVPLVVLWYAAYLSLSVSYWLTIPIAIVTSGFVVRTFIIFHDCCHQSFFKSRRANEILGTITGVITLVPYQKWKISHSIHHATSSNLDKRGTGDMWVLTVEEYEEASFWTRLSYRFYRNPLVMFGLGPIFIFLLTYRFNRKGAKRKEKISTYITNVSIVALYALLCWLIGWQAFVLVQAPVFFFSGMMGIWMFYVQHQFEDTYFEHDEEWSYVNAAVEGSSYYKLPKMLQWITGNIGFHHVHHLSPKVPNYNLEKAHDASPPLQKATTITIRTSLKALNFRLWDESSKSLISFKDMKRIKHTKLMHDKSVSATEPIHRPNPGLQGK</sequence>
<keyword evidence="1" id="KW-1133">Transmembrane helix</keyword>
<dbReference type="InterPro" id="IPR005804">
    <property type="entry name" value="FA_desaturase_dom"/>
</dbReference>
<dbReference type="Proteomes" id="UP000192940">
    <property type="component" value="Chromosome I"/>
</dbReference>
<dbReference type="GO" id="GO:0006629">
    <property type="term" value="P:lipid metabolic process"/>
    <property type="evidence" value="ECO:0007669"/>
    <property type="project" value="InterPro"/>
</dbReference>
<dbReference type="STRING" id="1313296.SAMN05661091_4809"/>
<evidence type="ECO:0000256" key="1">
    <source>
        <dbReference type="SAM" id="Phobius"/>
    </source>
</evidence>
<protein>
    <submittedName>
        <fullName evidence="3">Omega-6 fatty acid desaturase (Delta-12 desaturase)</fullName>
    </submittedName>
</protein>
<dbReference type="GO" id="GO:0016717">
    <property type="term" value="F:oxidoreductase activity, acting on paired donors, with oxidation of a pair of donors resulting in the reduction of molecular oxygen to two molecules of water"/>
    <property type="evidence" value="ECO:0007669"/>
    <property type="project" value="TreeGrafter"/>
</dbReference>
<dbReference type="InterPro" id="IPR012171">
    <property type="entry name" value="Fatty_acid_desaturase"/>
</dbReference>
<gene>
    <name evidence="3" type="ORF">SAMN05661091_4809</name>
</gene>
<reference evidence="3 4" key="1">
    <citation type="submission" date="2017-04" db="EMBL/GenBank/DDBJ databases">
        <authorList>
            <person name="Afonso C.L."/>
            <person name="Miller P.J."/>
            <person name="Scott M.A."/>
            <person name="Spackman E."/>
            <person name="Goraichik I."/>
            <person name="Dimitrov K.M."/>
            <person name="Suarez D.L."/>
            <person name="Swayne D.E."/>
        </authorList>
    </citation>
    <scope>NUCLEOTIDE SEQUENCE [LARGE SCALE GENOMIC DNA]</scope>
    <source>
        <strain evidence="3 4">N3/975</strain>
    </source>
</reference>
<proteinExistence type="predicted"/>
<evidence type="ECO:0000313" key="3">
    <source>
        <dbReference type="EMBL" id="SMF89858.1"/>
    </source>
</evidence>
<keyword evidence="1" id="KW-0472">Membrane</keyword>
<dbReference type="CDD" id="cd03507">
    <property type="entry name" value="Delta12-FADS-like"/>
    <property type="match status" value="1"/>
</dbReference>
<dbReference type="EMBL" id="LT840184">
    <property type="protein sequence ID" value="SMF89858.1"/>
    <property type="molecule type" value="Genomic_DNA"/>
</dbReference>
<feature type="transmembrane region" description="Helical" evidence="1">
    <location>
        <begin position="186"/>
        <end position="205"/>
    </location>
</feature>
<keyword evidence="1" id="KW-0812">Transmembrane</keyword>
<dbReference type="PANTHER" id="PTHR19353:SF73">
    <property type="entry name" value="FATTY ACID DESATURASE"/>
    <property type="match status" value="1"/>
</dbReference>
<organism evidence="3 4">
    <name type="scientific">Paenibacillus uliginis N3/975</name>
    <dbReference type="NCBI Taxonomy" id="1313296"/>
    <lineage>
        <taxon>Bacteria</taxon>
        <taxon>Bacillati</taxon>
        <taxon>Bacillota</taxon>
        <taxon>Bacilli</taxon>
        <taxon>Bacillales</taxon>
        <taxon>Paenibacillaceae</taxon>
        <taxon>Paenibacillus</taxon>
    </lineage>
</organism>